<accession>A0A417Z590</accession>
<dbReference type="Proteomes" id="UP000285376">
    <property type="component" value="Unassembled WGS sequence"/>
</dbReference>
<organism evidence="2 3">
    <name type="scientific">Dermacoccus abyssi</name>
    <dbReference type="NCBI Taxonomy" id="322596"/>
    <lineage>
        <taxon>Bacteria</taxon>
        <taxon>Bacillati</taxon>
        <taxon>Actinomycetota</taxon>
        <taxon>Actinomycetes</taxon>
        <taxon>Micrococcales</taxon>
        <taxon>Dermacoccaceae</taxon>
        <taxon>Dermacoccus</taxon>
    </lineage>
</organism>
<comment type="caution">
    <text evidence="2">The sequence shown here is derived from an EMBL/GenBank/DDBJ whole genome shotgun (WGS) entry which is preliminary data.</text>
</comment>
<dbReference type="Pfam" id="PF14258">
    <property type="entry name" value="DUF4350"/>
    <property type="match status" value="1"/>
</dbReference>
<sequence length="338" mass="36281">MKRRPNGMIVGVLTLSVLLLVLLVMTARPHTNTPLDPDNPSPHGAQAVARVLEQHGVAVDRAGNLDELRRGNTGDETTVLLTDEFLIPHDERQDFLASARTAGTLVVVDPSESLRESLFDQEADESENVPVYAASAGDGKKIVALNDPTLLTNASVDDGDNARQALTSLGERRRMVWISTWNGATGEQTGLDWPAWKTPLTWAIGLSVLFLVVLRGRRFGLLALEPMPVTVKAVESTRALASLYRRSSARDSAASALRDGTASRVGAGLGLSQGRRSPDLVADALRARGAAAADADGVTASNVPHDLAEWLTGPTPENDKALVELARELDRLEKEILR</sequence>
<proteinExistence type="predicted"/>
<protein>
    <submittedName>
        <fullName evidence="2">DUF4350 domain-containing protein</fullName>
    </submittedName>
</protein>
<evidence type="ECO:0000259" key="1">
    <source>
        <dbReference type="Pfam" id="PF14258"/>
    </source>
</evidence>
<evidence type="ECO:0000313" key="2">
    <source>
        <dbReference type="EMBL" id="RHW45925.1"/>
    </source>
</evidence>
<gene>
    <name evidence="2" type="ORF">D1832_07965</name>
</gene>
<dbReference type="AlphaFoldDB" id="A0A417Z590"/>
<feature type="domain" description="DUF4350" evidence="1">
    <location>
        <begin position="37"/>
        <end position="118"/>
    </location>
</feature>
<dbReference type="InterPro" id="IPR025646">
    <property type="entry name" value="DUF4350"/>
</dbReference>
<evidence type="ECO:0000313" key="3">
    <source>
        <dbReference type="Proteomes" id="UP000285376"/>
    </source>
</evidence>
<dbReference type="RefSeq" id="WP_118913388.1">
    <property type="nucleotide sequence ID" value="NZ_CBCRVH010000005.1"/>
</dbReference>
<reference evidence="2 3" key="1">
    <citation type="submission" date="2018-08" db="EMBL/GenBank/DDBJ databases">
        <title>Whole genome sequence analysis of Dermacoccus abyssi bacteria isolated from Deep Mariana trench Micromonospora spp reveals genes involved in the environmental adaptation and production of secondary metabolites.</title>
        <authorList>
            <person name="Abdel-Mageed W.M."/>
            <person name="Lehri B."/>
            <person name="Nouioui I."/>
            <person name="Goodfellow I."/>
            <person name="Jaspars M."/>
            <person name="Karlyshev A."/>
        </authorList>
    </citation>
    <scope>NUCLEOTIDE SEQUENCE [LARGE SCALE GENOMIC DNA]</scope>
    <source>
        <strain evidence="2 3">MT1.1</strain>
    </source>
</reference>
<dbReference type="EMBL" id="QWLM01000007">
    <property type="protein sequence ID" value="RHW45925.1"/>
    <property type="molecule type" value="Genomic_DNA"/>
</dbReference>
<name>A0A417Z590_9MICO</name>